<organism evidence="2 3">
    <name type="scientific">Wandonia haliotis</name>
    <dbReference type="NCBI Taxonomy" id="574963"/>
    <lineage>
        <taxon>Bacteria</taxon>
        <taxon>Pseudomonadati</taxon>
        <taxon>Bacteroidota</taxon>
        <taxon>Flavobacteriia</taxon>
        <taxon>Flavobacteriales</taxon>
        <taxon>Crocinitomicaceae</taxon>
        <taxon>Wandonia</taxon>
    </lineage>
</organism>
<sequence length="561" mass="64816">MKPDYDVVIMGGGLAGLTLSLQLKQERPETQILILEKRGESAPTAAHKVGESTVELGTYYLREVLDLKGYLDEKQLPKHGLRFFFSPRHKDTIEKRVELGPRERLPVPSHQLDRGTLENELIHRSRKSGNEIILGAKVEDVTLSPDTLHEVRFSTDTNKDQTVSAKWVVDATSRHALLKRKLGFAKEIEHNVNAVWFRVDREIDVTDWSSDEKWQSFLEPGLRRLGTIHLMDKGYWVWLIPLSSGATSVGIVADGDLHPFTEINRLERAMSWMEKHEPLAHQMISPLLDHVLDFKVLKHYAHNSGRIYSAEKWAVTGESGAFLDPFYSPGTDFISMNNTWLTDLIIRDMNGESIELHASVYEKTHLALFDSWIPVYQNKYQLMGSTQIMVIKIFWDWAIYWGIPCLLFTNKGYTNLSVLKRLFSNDESAGRRFGALNNQMQKVFLEWLPYDTGDFTERYIDPFDIQFLREFHRGIEEQFSPRELITKVEENLEKLEKIAAEIFRLISNQVHGTPMDIPVDPYTMQLFPEENQSLKTSIAPDKEMNEQVRVMWFYPVKETVS</sequence>
<dbReference type="RefSeq" id="WP_343787344.1">
    <property type="nucleotide sequence ID" value="NZ_BAAAFH010000011.1"/>
</dbReference>
<accession>A0ABP3Y4G9</accession>
<dbReference type="PANTHER" id="PTHR43747:SF1">
    <property type="entry name" value="SLR1998 PROTEIN"/>
    <property type="match status" value="1"/>
</dbReference>
<feature type="domain" description="FAD-binding" evidence="1">
    <location>
        <begin position="4"/>
        <end position="217"/>
    </location>
</feature>
<dbReference type="Proteomes" id="UP001501126">
    <property type="component" value="Unassembled WGS sequence"/>
</dbReference>
<evidence type="ECO:0000313" key="2">
    <source>
        <dbReference type="EMBL" id="GAA0875643.1"/>
    </source>
</evidence>
<dbReference type="Gene3D" id="3.50.50.60">
    <property type="entry name" value="FAD/NAD(P)-binding domain"/>
    <property type="match status" value="1"/>
</dbReference>
<dbReference type="SUPFAM" id="SSF51905">
    <property type="entry name" value="FAD/NAD(P)-binding domain"/>
    <property type="match status" value="1"/>
</dbReference>
<proteinExistence type="predicted"/>
<dbReference type="Pfam" id="PF01494">
    <property type="entry name" value="FAD_binding_3"/>
    <property type="match status" value="1"/>
</dbReference>
<dbReference type="InterPro" id="IPR036188">
    <property type="entry name" value="FAD/NAD-bd_sf"/>
</dbReference>
<dbReference type="PANTHER" id="PTHR43747">
    <property type="entry name" value="FAD-BINDING PROTEIN"/>
    <property type="match status" value="1"/>
</dbReference>
<dbReference type="EMBL" id="BAAAFH010000011">
    <property type="protein sequence ID" value="GAA0875643.1"/>
    <property type="molecule type" value="Genomic_DNA"/>
</dbReference>
<dbReference type="InterPro" id="IPR002938">
    <property type="entry name" value="FAD-bd"/>
</dbReference>
<comment type="caution">
    <text evidence="2">The sequence shown here is derived from an EMBL/GenBank/DDBJ whole genome shotgun (WGS) entry which is preliminary data.</text>
</comment>
<evidence type="ECO:0000313" key="3">
    <source>
        <dbReference type="Proteomes" id="UP001501126"/>
    </source>
</evidence>
<reference evidence="3" key="1">
    <citation type="journal article" date="2019" name="Int. J. Syst. Evol. Microbiol.">
        <title>The Global Catalogue of Microorganisms (GCM) 10K type strain sequencing project: providing services to taxonomists for standard genome sequencing and annotation.</title>
        <authorList>
            <consortium name="The Broad Institute Genomics Platform"/>
            <consortium name="The Broad Institute Genome Sequencing Center for Infectious Disease"/>
            <person name="Wu L."/>
            <person name="Ma J."/>
        </authorList>
    </citation>
    <scope>NUCLEOTIDE SEQUENCE [LARGE SCALE GENOMIC DNA]</scope>
    <source>
        <strain evidence="3">JCM 16083</strain>
    </source>
</reference>
<dbReference type="InterPro" id="IPR050816">
    <property type="entry name" value="Flavin-dep_Halogenase_NPB"/>
</dbReference>
<evidence type="ECO:0000259" key="1">
    <source>
        <dbReference type="Pfam" id="PF01494"/>
    </source>
</evidence>
<gene>
    <name evidence="2" type="ORF">GCM10009118_20520</name>
</gene>
<protein>
    <submittedName>
        <fullName evidence="2">Lycopene cyclase family protein</fullName>
    </submittedName>
</protein>
<keyword evidence="3" id="KW-1185">Reference proteome</keyword>
<name>A0ABP3Y4G9_9FLAO</name>